<evidence type="ECO:0000259" key="3">
    <source>
        <dbReference type="PROSITE" id="PS50158"/>
    </source>
</evidence>
<keyword evidence="5" id="KW-1185">Reference proteome</keyword>
<dbReference type="PANTHER" id="PTHR31286:SF167">
    <property type="entry name" value="OS09G0268800 PROTEIN"/>
    <property type="match status" value="1"/>
</dbReference>
<proteinExistence type="predicted"/>
<dbReference type="GO" id="GO:0003676">
    <property type="term" value="F:nucleic acid binding"/>
    <property type="evidence" value="ECO:0007669"/>
    <property type="project" value="InterPro"/>
</dbReference>
<reference evidence="5" key="1">
    <citation type="journal article" date="2019" name="Gigascience">
        <title>De novo genome assembly of the endangered Acer yangbiense, a plant species with extremely small populations endemic to Yunnan Province, China.</title>
        <authorList>
            <person name="Yang J."/>
            <person name="Wariss H.M."/>
            <person name="Tao L."/>
            <person name="Zhang R."/>
            <person name="Yun Q."/>
            <person name="Hollingsworth P."/>
            <person name="Dao Z."/>
            <person name="Luo G."/>
            <person name="Guo H."/>
            <person name="Ma Y."/>
            <person name="Sun W."/>
        </authorList>
    </citation>
    <scope>NUCLEOTIDE SEQUENCE [LARGE SCALE GENOMIC DNA]</scope>
    <source>
        <strain evidence="5">cv. Malutang</strain>
    </source>
</reference>
<evidence type="ECO:0000313" key="4">
    <source>
        <dbReference type="EMBL" id="TXG73888.1"/>
    </source>
</evidence>
<feature type="compositionally biased region" description="Low complexity" evidence="2">
    <location>
        <begin position="254"/>
        <end position="263"/>
    </location>
</feature>
<dbReference type="EMBL" id="VAHF01000001">
    <property type="protein sequence ID" value="TXG73888.1"/>
    <property type="molecule type" value="Genomic_DNA"/>
</dbReference>
<keyword evidence="1" id="KW-0862">Zinc</keyword>
<dbReference type="PROSITE" id="PS50158">
    <property type="entry name" value="ZF_CCHC"/>
    <property type="match status" value="1"/>
</dbReference>
<sequence length="468" mass="52317">MGTKELARLWENLSIKDEDSEIHQVSEGLGKEGVEDVDHCLVGKVLSRKRVNREAFKSVIEQLWSPFGIVEIEVVGENIFMFYFSNPEVRNQIWRRGPWHFDKSLIVLVQLEGTGDISQLRFDKAEFWVQIHDIPIICMNKRMAKWLAEQIGRVIEIPMESRECWGKFLRVKVLIDISRPLKRWLRLKLDKSDNVVVVGLKYERLSEFCYACGRVGHGVNDCTDGDAKKDALDGSMAKFGSWLRAVPAEKVMYKSSSQGSGRSSGKKKTSEENREASNKETPTLENSSVALPKGGSENSTTAASAEGEAKSLEPLPWVEIAGGEETERICIDRPLSGPVQGSDGSPSRMPPTYLGPAMMGDKAYIAAESLCCLSSRSNELDQEQSDKLHIKTDSQVQRKKWKWAAKEAQKINGQSNSSAQIRERGTHGHSKRKVNFEILDEERKPKKGKAIVLAASSLNLIATAEPVE</sequence>
<evidence type="ECO:0000256" key="1">
    <source>
        <dbReference type="PROSITE-ProRule" id="PRU00047"/>
    </source>
</evidence>
<gene>
    <name evidence="4" type="ORF">EZV62_002467</name>
</gene>
<dbReference type="InterPro" id="IPR025836">
    <property type="entry name" value="Zn_knuckle_CX2CX4HX4C"/>
</dbReference>
<dbReference type="InterPro" id="IPR025558">
    <property type="entry name" value="DUF4283"/>
</dbReference>
<organism evidence="4 5">
    <name type="scientific">Acer yangbiense</name>
    <dbReference type="NCBI Taxonomy" id="1000413"/>
    <lineage>
        <taxon>Eukaryota</taxon>
        <taxon>Viridiplantae</taxon>
        <taxon>Streptophyta</taxon>
        <taxon>Embryophyta</taxon>
        <taxon>Tracheophyta</taxon>
        <taxon>Spermatophyta</taxon>
        <taxon>Magnoliopsida</taxon>
        <taxon>eudicotyledons</taxon>
        <taxon>Gunneridae</taxon>
        <taxon>Pentapetalae</taxon>
        <taxon>rosids</taxon>
        <taxon>malvids</taxon>
        <taxon>Sapindales</taxon>
        <taxon>Sapindaceae</taxon>
        <taxon>Hippocastanoideae</taxon>
        <taxon>Acereae</taxon>
        <taxon>Acer</taxon>
    </lineage>
</organism>
<dbReference type="Pfam" id="PF14111">
    <property type="entry name" value="DUF4283"/>
    <property type="match status" value="1"/>
</dbReference>
<evidence type="ECO:0000256" key="2">
    <source>
        <dbReference type="SAM" id="MobiDB-lite"/>
    </source>
</evidence>
<keyword evidence="1" id="KW-0863">Zinc-finger</keyword>
<keyword evidence="1" id="KW-0479">Metal-binding</keyword>
<dbReference type="InterPro" id="IPR001878">
    <property type="entry name" value="Znf_CCHC"/>
</dbReference>
<dbReference type="Proteomes" id="UP000323000">
    <property type="component" value="Chromosome 1"/>
</dbReference>
<dbReference type="GO" id="GO:0008270">
    <property type="term" value="F:zinc ion binding"/>
    <property type="evidence" value="ECO:0007669"/>
    <property type="project" value="UniProtKB-KW"/>
</dbReference>
<dbReference type="OrthoDB" id="981173at2759"/>
<dbReference type="PANTHER" id="PTHR31286">
    <property type="entry name" value="GLYCINE-RICH CELL WALL STRUCTURAL PROTEIN 1.8-LIKE"/>
    <property type="match status" value="1"/>
</dbReference>
<dbReference type="InterPro" id="IPR040256">
    <property type="entry name" value="At4g02000-like"/>
</dbReference>
<feature type="domain" description="CCHC-type" evidence="3">
    <location>
        <begin position="209"/>
        <end position="224"/>
    </location>
</feature>
<evidence type="ECO:0000313" key="5">
    <source>
        <dbReference type="Proteomes" id="UP000323000"/>
    </source>
</evidence>
<feature type="compositionally biased region" description="Polar residues" evidence="2">
    <location>
        <begin position="411"/>
        <end position="420"/>
    </location>
</feature>
<comment type="caution">
    <text evidence="4">The sequence shown here is derived from an EMBL/GenBank/DDBJ whole genome shotgun (WGS) entry which is preliminary data.</text>
</comment>
<feature type="compositionally biased region" description="Polar residues" evidence="2">
    <location>
        <begin position="279"/>
        <end position="289"/>
    </location>
</feature>
<dbReference type="AlphaFoldDB" id="A0A5C7IXM0"/>
<feature type="compositionally biased region" description="Basic and acidic residues" evidence="2">
    <location>
        <begin position="268"/>
        <end position="278"/>
    </location>
</feature>
<name>A0A5C7IXM0_9ROSI</name>
<feature type="region of interest" description="Disordered" evidence="2">
    <location>
        <begin position="253"/>
        <end position="316"/>
    </location>
</feature>
<protein>
    <recommendedName>
        <fullName evidence="3">CCHC-type domain-containing protein</fullName>
    </recommendedName>
</protein>
<accession>A0A5C7IXM0</accession>
<dbReference type="Pfam" id="PF14392">
    <property type="entry name" value="zf-CCHC_4"/>
    <property type="match status" value="1"/>
</dbReference>
<feature type="region of interest" description="Disordered" evidence="2">
    <location>
        <begin position="408"/>
        <end position="440"/>
    </location>
</feature>